<name>A0A089HTJ6_PAEDU</name>
<keyword evidence="7" id="KW-0689">Ribosomal protein</keyword>
<dbReference type="eggNOG" id="COG2868">
    <property type="taxonomic scope" value="Bacteria"/>
</dbReference>
<dbReference type="GO" id="GO:0042254">
    <property type="term" value="P:ribosome biogenesis"/>
    <property type="evidence" value="ECO:0007669"/>
    <property type="project" value="UniProtKB-KW"/>
</dbReference>
<evidence type="ECO:0000256" key="4">
    <source>
        <dbReference type="ARBA" id="ARBA00022807"/>
    </source>
</evidence>
<evidence type="ECO:0000256" key="1">
    <source>
        <dbReference type="ARBA" id="ARBA00022517"/>
    </source>
</evidence>
<sequence length="111" mass="11843">MINVRITRSSSQGVIVGFAVKGHAEYDKRGRDIVCAGVSTVTVGTVNAIEALTGVVLDSSMKDGFLSGTLLPIEDPETAAKVQLLLESMVVMLNTIAESYGKYIQIQEVII</sequence>
<dbReference type="CDD" id="cd16332">
    <property type="entry name" value="Prp-like"/>
    <property type="match status" value="1"/>
</dbReference>
<keyword evidence="3" id="KW-0378">Hydrolase</keyword>
<keyword evidence="4" id="KW-0788">Thiol protease</keyword>
<dbReference type="Proteomes" id="UP000029409">
    <property type="component" value="Chromosome"/>
</dbReference>
<dbReference type="OrthoDB" id="48998at2"/>
<protein>
    <recommendedName>
        <fullName evidence="6">Ribosomal processing cysteine protease Prp</fullName>
    </recommendedName>
</protein>
<dbReference type="PANTHER" id="PTHR39178:SF1">
    <property type="entry name" value="RIBOSOMAL-PROCESSING CYSTEINE PROTEASE PRP"/>
    <property type="match status" value="1"/>
</dbReference>
<dbReference type="EMBL" id="CP009288">
    <property type="protein sequence ID" value="AIQ14075.1"/>
    <property type="molecule type" value="Genomic_DNA"/>
</dbReference>
<evidence type="ECO:0000256" key="6">
    <source>
        <dbReference type="ARBA" id="ARBA00044538"/>
    </source>
</evidence>
<dbReference type="KEGG" id="pdu:PDUR_20785"/>
<dbReference type="STRING" id="44251.PDUR_20785"/>
<gene>
    <name evidence="7" type="ORF">PDUR_20785</name>
</gene>
<dbReference type="SUPFAM" id="SSF118010">
    <property type="entry name" value="TM1457-like"/>
    <property type="match status" value="1"/>
</dbReference>
<dbReference type="GO" id="GO:0008234">
    <property type="term" value="F:cysteine-type peptidase activity"/>
    <property type="evidence" value="ECO:0007669"/>
    <property type="project" value="UniProtKB-KW"/>
</dbReference>
<dbReference type="RefSeq" id="WP_042207874.1">
    <property type="nucleotide sequence ID" value="NZ_CP009288.1"/>
</dbReference>
<keyword evidence="1" id="KW-0690">Ribosome biogenesis</keyword>
<dbReference type="Pfam" id="PF04327">
    <property type="entry name" value="Peptidase_Prp"/>
    <property type="match status" value="1"/>
</dbReference>
<organism evidence="7 8">
    <name type="scientific">Paenibacillus durus</name>
    <name type="common">Paenibacillus azotofixans</name>
    <dbReference type="NCBI Taxonomy" id="44251"/>
    <lineage>
        <taxon>Bacteria</taxon>
        <taxon>Bacillati</taxon>
        <taxon>Bacillota</taxon>
        <taxon>Bacilli</taxon>
        <taxon>Bacillales</taxon>
        <taxon>Paenibacillaceae</taxon>
        <taxon>Paenibacillus</taxon>
    </lineage>
</organism>
<dbReference type="GO" id="GO:0005840">
    <property type="term" value="C:ribosome"/>
    <property type="evidence" value="ECO:0007669"/>
    <property type="project" value="UniProtKB-KW"/>
</dbReference>
<accession>A0A089HTJ6</accession>
<reference evidence="7 8" key="1">
    <citation type="submission" date="2014-08" db="EMBL/GenBank/DDBJ databases">
        <title>Comparative genomics of the Paenibacillus odorifer group.</title>
        <authorList>
            <person name="den Bakker H.C."/>
            <person name="Tsai Y.-C."/>
            <person name="Martin N."/>
            <person name="Korlach J."/>
            <person name="Wiedmann M."/>
        </authorList>
    </citation>
    <scope>NUCLEOTIDE SEQUENCE [LARGE SCALE GENOMIC DNA]</scope>
    <source>
        <strain evidence="7 8">DSM 1735</strain>
    </source>
</reference>
<dbReference type="InterPro" id="IPR036764">
    <property type="entry name" value="Peptidase_Prp_sf"/>
</dbReference>
<dbReference type="InterPro" id="IPR007422">
    <property type="entry name" value="Peptidase_Prp"/>
</dbReference>
<proteinExistence type="inferred from homology"/>
<comment type="similarity">
    <text evidence="5">Belongs to the Prp family.</text>
</comment>
<evidence type="ECO:0000256" key="3">
    <source>
        <dbReference type="ARBA" id="ARBA00022801"/>
    </source>
</evidence>
<evidence type="ECO:0000313" key="8">
    <source>
        <dbReference type="Proteomes" id="UP000029409"/>
    </source>
</evidence>
<keyword evidence="8" id="KW-1185">Reference proteome</keyword>
<dbReference type="PANTHER" id="PTHR39178">
    <property type="entry name" value="HYPOTHETICAL RIBOSOME-ASSOCIATED PROTEIN"/>
    <property type="match status" value="1"/>
</dbReference>
<keyword evidence="7" id="KW-0687">Ribonucleoprotein</keyword>
<evidence type="ECO:0000313" key="7">
    <source>
        <dbReference type="EMBL" id="AIQ14075.1"/>
    </source>
</evidence>
<dbReference type="GO" id="GO:0006508">
    <property type="term" value="P:proteolysis"/>
    <property type="evidence" value="ECO:0007669"/>
    <property type="project" value="UniProtKB-KW"/>
</dbReference>
<keyword evidence="2" id="KW-0645">Protease</keyword>
<evidence type="ECO:0000256" key="5">
    <source>
        <dbReference type="ARBA" id="ARBA00044503"/>
    </source>
</evidence>
<dbReference type="AlphaFoldDB" id="A0A089HTJ6"/>
<dbReference type="Gene3D" id="3.30.70.1490">
    <property type="entry name" value="Cysteine protease Prp"/>
    <property type="match status" value="1"/>
</dbReference>
<evidence type="ECO:0000256" key="2">
    <source>
        <dbReference type="ARBA" id="ARBA00022670"/>
    </source>
</evidence>